<keyword evidence="2 12" id="KW-1003">Cell membrane</keyword>
<evidence type="ECO:0000313" key="13">
    <source>
        <dbReference type="EMBL" id="SHM70160.1"/>
    </source>
</evidence>
<evidence type="ECO:0000256" key="7">
    <source>
        <dbReference type="ARBA" id="ARBA00023065"/>
    </source>
</evidence>
<dbReference type="GO" id="GO:0005886">
    <property type="term" value="C:plasma membrane"/>
    <property type="evidence" value="ECO:0007669"/>
    <property type="project" value="UniProtKB-SubCell"/>
</dbReference>
<dbReference type="HAMAP" id="MF_00454">
    <property type="entry name" value="FluC"/>
    <property type="match status" value="1"/>
</dbReference>
<keyword evidence="7 12" id="KW-0406">Ion transport</keyword>
<keyword evidence="12" id="KW-0479">Metal-binding</keyword>
<reference evidence="13 14" key="1">
    <citation type="submission" date="2016-11" db="EMBL/GenBank/DDBJ databases">
        <authorList>
            <person name="Jaros S."/>
            <person name="Januszkiewicz K."/>
            <person name="Wedrychowicz H."/>
        </authorList>
    </citation>
    <scope>NUCLEOTIDE SEQUENCE [LARGE SCALE GENOMIC DNA]</scope>
    <source>
        <strain evidence="13 14">DSM 4740</strain>
    </source>
</reference>
<dbReference type="GO" id="GO:0062054">
    <property type="term" value="F:fluoride channel activity"/>
    <property type="evidence" value="ECO:0007669"/>
    <property type="project" value="UniProtKB-UniRule"/>
</dbReference>
<evidence type="ECO:0000256" key="2">
    <source>
        <dbReference type="ARBA" id="ARBA00022475"/>
    </source>
</evidence>
<evidence type="ECO:0000256" key="6">
    <source>
        <dbReference type="ARBA" id="ARBA00023053"/>
    </source>
</evidence>
<feature type="transmembrane region" description="Helical" evidence="12">
    <location>
        <begin position="7"/>
        <end position="29"/>
    </location>
</feature>
<keyword evidence="12" id="KW-0813">Transport</keyword>
<protein>
    <recommendedName>
        <fullName evidence="12">Fluoride-specific ion channel FluC</fullName>
    </recommendedName>
</protein>
<dbReference type="EMBL" id="FRCA01000011">
    <property type="protein sequence ID" value="SHM70160.1"/>
    <property type="molecule type" value="Genomic_DNA"/>
</dbReference>
<evidence type="ECO:0000256" key="9">
    <source>
        <dbReference type="ARBA" id="ARBA00023303"/>
    </source>
</evidence>
<sequence length="133" mass="14195">MRRYMPYLEVGIGSALGAVCRMLTGVAVGGMSMPVFPWATLIVNVLGSWLIARFATHAMLNDSGHVARLHGFLIAGFCGGFTTFSLFSLEAVQLALDGHQALAAGYVALSVPLWLVAAWWGDSAARRAQARRG</sequence>
<evidence type="ECO:0000256" key="1">
    <source>
        <dbReference type="ARBA" id="ARBA00004651"/>
    </source>
</evidence>
<proteinExistence type="inferred from homology"/>
<feature type="binding site" evidence="12">
    <location>
        <position position="79"/>
    </location>
    <ligand>
        <name>Na(+)</name>
        <dbReference type="ChEBI" id="CHEBI:29101"/>
        <note>structural</note>
    </ligand>
</feature>
<comment type="function">
    <text evidence="12">Fluoride-specific ion channel. Important for reducing fluoride concentration in the cell, thus reducing its toxicity.</text>
</comment>
<feature type="transmembrane region" description="Helical" evidence="12">
    <location>
        <begin position="67"/>
        <end position="89"/>
    </location>
</feature>
<name>A0A1M7KY25_9GAMM</name>
<keyword evidence="8 12" id="KW-0472">Membrane</keyword>
<comment type="activity regulation">
    <text evidence="12">Na(+) is not transported, but it plays an essential structural role and its presence is essential for fluoride channel function.</text>
</comment>
<feature type="transmembrane region" description="Helical" evidence="12">
    <location>
        <begin position="101"/>
        <end position="121"/>
    </location>
</feature>
<evidence type="ECO:0000256" key="12">
    <source>
        <dbReference type="HAMAP-Rule" id="MF_00454"/>
    </source>
</evidence>
<dbReference type="PANTHER" id="PTHR28259:SF1">
    <property type="entry name" value="FLUORIDE EXPORT PROTEIN 1-RELATED"/>
    <property type="match status" value="1"/>
</dbReference>
<dbReference type="Pfam" id="PF02537">
    <property type="entry name" value="CRCB"/>
    <property type="match status" value="1"/>
</dbReference>
<evidence type="ECO:0000313" key="14">
    <source>
        <dbReference type="Proteomes" id="UP000184123"/>
    </source>
</evidence>
<evidence type="ECO:0000256" key="4">
    <source>
        <dbReference type="ARBA" id="ARBA00022692"/>
    </source>
</evidence>
<dbReference type="Proteomes" id="UP000184123">
    <property type="component" value="Unassembled WGS sequence"/>
</dbReference>
<evidence type="ECO:0000256" key="3">
    <source>
        <dbReference type="ARBA" id="ARBA00022519"/>
    </source>
</evidence>
<dbReference type="AlphaFoldDB" id="A0A1M7KY25"/>
<dbReference type="STRING" id="44933.SAMN05660971_03650"/>
<feature type="transmembrane region" description="Helical" evidence="12">
    <location>
        <begin position="35"/>
        <end position="55"/>
    </location>
</feature>
<accession>A0A1M7KY25</accession>
<evidence type="ECO:0000256" key="10">
    <source>
        <dbReference type="ARBA" id="ARBA00035120"/>
    </source>
</evidence>
<organism evidence="13 14">
    <name type="scientific">Halomonas cupida</name>
    <dbReference type="NCBI Taxonomy" id="44933"/>
    <lineage>
        <taxon>Bacteria</taxon>
        <taxon>Pseudomonadati</taxon>
        <taxon>Pseudomonadota</taxon>
        <taxon>Gammaproteobacteria</taxon>
        <taxon>Oceanospirillales</taxon>
        <taxon>Halomonadaceae</taxon>
        <taxon>Halomonas</taxon>
    </lineage>
</organism>
<comment type="catalytic activity">
    <reaction evidence="11">
        <text>fluoride(in) = fluoride(out)</text>
        <dbReference type="Rhea" id="RHEA:76159"/>
        <dbReference type="ChEBI" id="CHEBI:17051"/>
    </reaction>
    <physiologicalReaction direction="left-to-right" evidence="11">
        <dbReference type="Rhea" id="RHEA:76160"/>
    </physiologicalReaction>
</comment>
<keyword evidence="9 12" id="KW-0407">Ion channel</keyword>
<feature type="binding site" evidence="12">
    <location>
        <position position="82"/>
    </location>
    <ligand>
        <name>Na(+)</name>
        <dbReference type="ChEBI" id="CHEBI:29101"/>
        <note>structural</note>
    </ligand>
</feature>
<dbReference type="GO" id="GO:0140114">
    <property type="term" value="P:cellular detoxification of fluoride"/>
    <property type="evidence" value="ECO:0007669"/>
    <property type="project" value="UniProtKB-UniRule"/>
</dbReference>
<evidence type="ECO:0000256" key="8">
    <source>
        <dbReference type="ARBA" id="ARBA00023136"/>
    </source>
</evidence>
<keyword evidence="3" id="KW-0997">Cell inner membrane</keyword>
<evidence type="ECO:0000256" key="11">
    <source>
        <dbReference type="ARBA" id="ARBA00035585"/>
    </source>
</evidence>
<keyword evidence="5 12" id="KW-1133">Transmembrane helix</keyword>
<evidence type="ECO:0000256" key="5">
    <source>
        <dbReference type="ARBA" id="ARBA00022989"/>
    </source>
</evidence>
<dbReference type="OrthoDB" id="9806299at2"/>
<keyword evidence="4 12" id="KW-0812">Transmembrane</keyword>
<comment type="subcellular location">
    <subcellularLocation>
        <location evidence="1 12">Cell membrane</location>
        <topology evidence="1 12">Multi-pass membrane protein</topology>
    </subcellularLocation>
</comment>
<comment type="similarity">
    <text evidence="10 12">Belongs to the fluoride channel Fluc/FEX (TC 1.A.43) family.</text>
</comment>
<gene>
    <name evidence="12" type="primary">fluC</name>
    <name evidence="12" type="synonym">crcB</name>
    <name evidence="13" type="ORF">SAMN05660971_03650</name>
</gene>
<keyword evidence="6 12" id="KW-0915">Sodium</keyword>
<dbReference type="InterPro" id="IPR003691">
    <property type="entry name" value="FluC"/>
</dbReference>
<dbReference type="PANTHER" id="PTHR28259">
    <property type="entry name" value="FLUORIDE EXPORT PROTEIN 1-RELATED"/>
    <property type="match status" value="1"/>
</dbReference>
<dbReference type="GO" id="GO:0046872">
    <property type="term" value="F:metal ion binding"/>
    <property type="evidence" value="ECO:0007669"/>
    <property type="project" value="UniProtKB-KW"/>
</dbReference>